<keyword evidence="2" id="KW-0285">Flavoprotein</keyword>
<dbReference type="Pfam" id="PF13450">
    <property type="entry name" value="NAD_binding_8"/>
    <property type="match status" value="1"/>
</dbReference>
<keyword evidence="8" id="KW-1185">Reference proteome</keyword>
<evidence type="ECO:0000313" key="8">
    <source>
        <dbReference type="Proteomes" id="UP001175000"/>
    </source>
</evidence>
<dbReference type="EMBL" id="JAULSU010000005">
    <property type="protein sequence ID" value="KAK0616788.1"/>
    <property type="molecule type" value="Genomic_DNA"/>
</dbReference>
<dbReference type="PANTHER" id="PTHR47178:SF3">
    <property type="entry name" value="FAD-BINDING DOMAIN-CONTAINING PROTEIN"/>
    <property type="match status" value="1"/>
</dbReference>
<dbReference type="InterPro" id="IPR002938">
    <property type="entry name" value="FAD-bd"/>
</dbReference>
<dbReference type="GO" id="GO:0071949">
    <property type="term" value="F:FAD binding"/>
    <property type="evidence" value="ECO:0007669"/>
    <property type="project" value="InterPro"/>
</dbReference>
<dbReference type="Pfam" id="PF01494">
    <property type="entry name" value="FAD_binding_3"/>
    <property type="match status" value="1"/>
</dbReference>
<dbReference type="AlphaFoldDB" id="A0AA39WJX5"/>
<keyword evidence="3" id="KW-0274">FAD</keyword>
<feature type="domain" description="FAD-binding" evidence="6">
    <location>
        <begin position="113"/>
        <end position="368"/>
    </location>
</feature>
<evidence type="ECO:0000313" key="7">
    <source>
        <dbReference type="EMBL" id="KAK0616788.1"/>
    </source>
</evidence>
<dbReference type="Gene3D" id="3.50.50.60">
    <property type="entry name" value="FAD/NAD(P)-binding domain"/>
    <property type="match status" value="1"/>
</dbReference>
<keyword evidence="5 7" id="KW-0503">Monooxygenase</keyword>
<evidence type="ECO:0000256" key="3">
    <source>
        <dbReference type="ARBA" id="ARBA00022827"/>
    </source>
</evidence>
<evidence type="ECO:0000256" key="4">
    <source>
        <dbReference type="ARBA" id="ARBA00023002"/>
    </source>
</evidence>
<sequence length="396" mass="43523">MASQESKKAGKAAVVGAGLTGMLVAHGLKKNGFDVVIFESEEKVDARPRDWTIAIHWALPTFNNLLPEAVRANLVKALCNPRVDFTPEVECLPCFNGVTGELMLKSPMPGSRRVSRQLLRQVLSEGLDVQWDKRLVDISSTAEHVTLTFADNATVQADFVLGADGASSTVRSLLFNRDPKANLVPSAYYIATVIMRHDDAAKVEPVHNFHPVATIMMGASCFVGTGTMYAPTPDLSTWSIFWAKIFRRGAFPDPPARQGAEALRYVKETTKDLIEPFQSQIDWAKEDDSTMCFIDQMKYYTPSLGFDTHGGRVTLVGDAAHPMLPYRGQGFQHAVLDAHLFIEALQKGEGLEAYNTEMVERGAKAVAQSLQEAELSVDLEGVMKSLMARQGFKRTA</sequence>
<proteinExistence type="predicted"/>
<name>A0AA39WJX5_9PEZI</name>
<organism evidence="7 8">
    <name type="scientific">Immersiella caudata</name>
    <dbReference type="NCBI Taxonomy" id="314043"/>
    <lineage>
        <taxon>Eukaryota</taxon>
        <taxon>Fungi</taxon>
        <taxon>Dikarya</taxon>
        <taxon>Ascomycota</taxon>
        <taxon>Pezizomycotina</taxon>
        <taxon>Sordariomycetes</taxon>
        <taxon>Sordariomycetidae</taxon>
        <taxon>Sordariales</taxon>
        <taxon>Lasiosphaeriaceae</taxon>
        <taxon>Immersiella</taxon>
    </lineage>
</organism>
<dbReference type="PRINTS" id="PR00420">
    <property type="entry name" value="RNGMNOXGNASE"/>
</dbReference>
<dbReference type="GO" id="GO:0004497">
    <property type="term" value="F:monooxygenase activity"/>
    <property type="evidence" value="ECO:0007669"/>
    <property type="project" value="UniProtKB-KW"/>
</dbReference>
<dbReference type="PANTHER" id="PTHR47178">
    <property type="entry name" value="MONOOXYGENASE, FAD-BINDING"/>
    <property type="match status" value="1"/>
</dbReference>
<protein>
    <submittedName>
        <fullName evidence="7">Monooxygenase</fullName>
    </submittedName>
</protein>
<evidence type="ECO:0000256" key="2">
    <source>
        <dbReference type="ARBA" id="ARBA00022630"/>
    </source>
</evidence>
<gene>
    <name evidence="7" type="ORF">B0T14DRAFT_483182</name>
</gene>
<comment type="caution">
    <text evidence="7">The sequence shown here is derived from an EMBL/GenBank/DDBJ whole genome shotgun (WGS) entry which is preliminary data.</text>
</comment>
<evidence type="ECO:0000259" key="6">
    <source>
        <dbReference type="Pfam" id="PF01494"/>
    </source>
</evidence>
<dbReference type="InterPro" id="IPR036188">
    <property type="entry name" value="FAD/NAD-bd_sf"/>
</dbReference>
<reference evidence="7" key="1">
    <citation type="submission" date="2023-06" db="EMBL/GenBank/DDBJ databases">
        <title>Genome-scale phylogeny and comparative genomics of the fungal order Sordariales.</title>
        <authorList>
            <consortium name="Lawrence Berkeley National Laboratory"/>
            <person name="Hensen N."/>
            <person name="Bonometti L."/>
            <person name="Westerberg I."/>
            <person name="Brannstrom I.O."/>
            <person name="Guillou S."/>
            <person name="Cros-Aarteil S."/>
            <person name="Calhoun S."/>
            <person name="Haridas S."/>
            <person name="Kuo A."/>
            <person name="Mondo S."/>
            <person name="Pangilinan J."/>
            <person name="Riley R."/>
            <person name="Labutti K."/>
            <person name="Andreopoulos B."/>
            <person name="Lipzen A."/>
            <person name="Chen C."/>
            <person name="Yanf M."/>
            <person name="Daum C."/>
            <person name="Ng V."/>
            <person name="Clum A."/>
            <person name="Steindorff A."/>
            <person name="Ohm R."/>
            <person name="Martin F."/>
            <person name="Silar P."/>
            <person name="Natvig D."/>
            <person name="Lalanne C."/>
            <person name="Gautier V."/>
            <person name="Ament-Velasquez S.L."/>
            <person name="Kruys A."/>
            <person name="Hutchinson M.I."/>
            <person name="Powell A.J."/>
            <person name="Barry K."/>
            <person name="Miller A.N."/>
            <person name="Grigoriev I.V."/>
            <person name="Debuchy R."/>
            <person name="Gladieux P."/>
            <person name="Thoren M.H."/>
            <person name="Johannesson H."/>
        </authorList>
    </citation>
    <scope>NUCLEOTIDE SEQUENCE</scope>
    <source>
        <strain evidence="7">CBS 606.72</strain>
    </source>
</reference>
<comment type="cofactor">
    <cofactor evidence="1">
        <name>FAD</name>
        <dbReference type="ChEBI" id="CHEBI:57692"/>
    </cofactor>
</comment>
<dbReference type="Proteomes" id="UP001175000">
    <property type="component" value="Unassembled WGS sequence"/>
</dbReference>
<keyword evidence="4" id="KW-0560">Oxidoreductase</keyword>
<accession>A0AA39WJX5</accession>
<dbReference type="SUPFAM" id="SSF51905">
    <property type="entry name" value="FAD/NAD(P)-binding domain"/>
    <property type="match status" value="1"/>
</dbReference>
<evidence type="ECO:0000256" key="1">
    <source>
        <dbReference type="ARBA" id="ARBA00001974"/>
    </source>
</evidence>
<evidence type="ECO:0000256" key="5">
    <source>
        <dbReference type="ARBA" id="ARBA00023033"/>
    </source>
</evidence>